<keyword evidence="4 5" id="KW-0067">ATP-binding</keyword>
<comment type="caution">
    <text evidence="8">The sequence shown here is derived from an EMBL/GenBank/DDBJ whole genome shotgun (WGS) entry which is preliminary data.</text>
</comment>
<dbReference type="InterPro" id="IPR011009">
    <property type="entry name" value="Kinase-like_dom_sf"/>
</dbReference>
<keyword evidence="2 5" id="KW-0547">Nucleotide-binding</keyword>
<evidence type="ECO:0000259" key="7">
    <source>
        <dbReference type="PROSITE" id="PS50011"/>
    </source>
</evidence>
<dbReference type="GO" id="GO:0007165">
    <property type="term" value="P:signal transduction"/>
    <property type="evidence" value="ECO:0007669"/>
    <property type="project" value="TreeGrafter"/>
</dbReference>
<feature type="domain" description="Protein kinase" evidence="7">
    <location>
        <begin position="3"/>
        <end position="257"/>
    </location>
</feature>
<dbReference type="PANTHER" id="PTHR48011">
    <property type="entry name" value="CCR4-NOT TRANSCRIPTIONAL COMPLEX SUBUNIT CAF120-RELATED"/>
    <property type="match status" value="1"/>
</dbReference>
<dbReference type="EMBL" id="NQVE01000122">
    <property type="protein sequence ID" value="RAL46714.1"/>
    <property type="molecule type" value="Genomic_DNA"/>
</dbReference>
<evidence type="ECO:0000313" key="8">
    <source>
        <dbReference type="EMBL" id="RAL46714.1"/>
    </source>
</evidence>
<dbReference type="InterPro" id="IPR008271">
    <property type="entry name" value="Ser/Thr_kinase_AS"/>
</dbReference>
<accession>A0A328DM75</accession>
<evidence type="ECO:0000313" key="9">
    <source>
        <dbReference type="Proteomes" id="UP000249390"/>
    </source>
</evidence>
<dbReference type="AlphaFoldDB" id="A0A328DM75"/>
<comment type="similarity">
    <text evidence="6">Belongs to the protein kinase superfamily.</text>
</comment>
<evidence type="ECO:0000256" key="1">
    <source>
        <dbReference type="ARBA" id="ARBA00022679"/>
    </source>
</evidence>
<evidence type="ECO:0000256" key="6">
    <source>
        <dbReference type="RuleBase" id="RU000304"/>
    </source>
</evidence>
<dbReference type="PANTHER" id="PTHR48011:SF18">
    <property type="entry name" value="MITOGEN-ACTIVATED PROTEIN KINASE KINASE KINASE 19-RELATED"/>
    <property type="match status" value="1"/>
</dbReference>
<dbReference type="GO" id="GO:0004674">
    <property type="term" value="F:protein serine/threonine kinase activity"/>
    <property type="evidence" value="ECO:0007669"/>
    <property type="project" value="UniProtKB-KW"/>
</dbReference>
<keyword evidence="3" id="KW-0418">Kinase</keyword>
<evidence type="ECO:0000256" key="4">
    <source>
        <dbReference type="ARBA" id="ARBA00022840"/>
    </source>
</evidence>
<dbReference type="CDD" id="cd06606">
    <property type="entry name" value="STKc_MAPKKK"/>
    <property type="match status" value="1"/>
</dbReference>
<dbReference type="GO" id="GO:0005524">
    <property type="term" value="F:ATP binding"/>
    <property type="evidence" value="ECO:0007669"/>
    <property type="project" value="UniProtKB-UniRule"/>
</dbReference>
<dbReference type="InterPro" id="IPR017441">
    <property type="entry name" value="Protein_kinase_ATP_BS"/>
</dbReference>
<name>A0A328DM75_9ASTE</name>
<reference evidence="8 9" key="1">
    <citation type="submission" date="2018-06" db="EMBL/GenBank/DDBJ databases">
        <title>The Genome of Cuscuta australis (Dodder) Provides Insight into the Evolution of Plant Parasitism.</title>
        <authorList>
            <person name="Liu H."/>
        </authorList>
    </citation>
    <scope>NUCLEOTIDE SEQUENCE [LARGE SCALE GENOMIC DNA]</scope>
    <source>
        <strain evidence="9">cv. Yunnan</strain>
        <tissue evidence="8">Vines</tissue>
    </source>
</reference>
<dbReference type="Proteomes" id="UP000249390">
    <property type="component" value="Unassembled WGS sequence"/>
</dbReference>
<dbReference type="Pfam" id="PF00069">
    <property type="entry name" value="Pkinase"/>
    <property type="match status" value="1"/>
</dbReference>
<evidence type="ECO:0000256" key="5">
    <source>
        <dbReference type="PROSITE-ProRule" id="PRU10141"/>
    </source>
</evidence>
<proteinExistence type="inferred from homology"/>
<dbReference type="PROSITE" id="PS00107">
    <property type="entry name" value="PROTEIN_KINASE_ATP"/>
    <property type="match status" value="1"/>
</dbReference>
<gene>
    <name evidence="8" type="ORF">DM860_004993</name>
</gene>
<dbReference type="PROSITE" id="PS00108">
    <property type="entry name" value="PROTEIN_KINASE_ST"/>
    <property type="match status" value="1"/>
</dbReference>
<evidence type="ECO:0000256" key="2">
    <source>
        <dbReference type="ARBA" id="ARBA00022741"/>
    </source>
</evidence>
<protein>
    <recommendedName>
        <fullName evidence="7">Protein kinase domain-containing protein</fullName>
    </recommendedName>
</protein>
<dbReference type="SMART" id="SM00220">
    <property type="entry name" value="S_TKc"/>
    <property type="match status" value="1"/>
</dbReference>
<keyword evidence="6" id="KW-0723">Serine/threonine-protein kinase</keyword>
<dbReference type="SUPFAM" id="SSF56112">
    <property type="entry name" value="Protein kinase-like (PK-like)"/>
    <property type="match status" value="1"/>
</dbReference>
<evidence type="ECO:0000256" key="3">
    <source>
        <dbReference type="ARBA" id="ARBA00022777"/>
    </source>
</evidence>
<dbReference type="InterPro" id="IPR052751">
    <property type="entry name" value="Plant_MAPKKK"/>
</dbReference>
<dbReference type="PROSITE" id="PS50011">
    <property type="entry name" value="PROTEIN_KINASE_DOM"/>
    <property type="match status" value="1"/>
</dbReference>
<keyword evidence="9" id="KW-1185">Reference proteome</keyword>
<keyword evidence="1" id="KW-0808">Transferase</keyword>
<dbReference type="InterPro" id="IPR000719">
    <property type="entry name" value="Prot_kinase_dom"/>
</dbReference>
<dbReference type="Gene3D" id="1.10.510.10">
    <property type="entry name" value="Transferase(Phosphotransferase) domain 1"/>
    <property type="match status" value="1"/>
</dbReference>
<organism evidence="8 9">
    <name type="scientific">Cuscuta australis</name>
    <dbReference type="NCBI Taxonomy" id="267555"/>
    <lineage>
        <taxon>Eukaryota</taxon>
        <taxon>Viridiplantae</taxon>
        <taxon>Streptophyta</taxon>
        <taxon>Embryophyta</taxon>
        <taxon>Tracheophyta</taxon>
        <taxon>Spermatophyta</taxon>
        <taxon>Magnoliopsida</taxon>
        <taxon>eudicotyledons</taxon>
        <taxon>Gunneridae</taxon>
        <taxon>Pentapetalae</taxon>
        <taxon>asterids</taxon>
        <taxon>lamiids</taxon>
        <taxon>Solanales</taxon>
        <taxon>Convolvulaceae</taxon>
        <taxon>Cuscuteae</taxon>
        <taxon>Cuscuta</taxon>
        <taxon>Cuscuta subgen. Grammica</taxon>
        <taxon>Cuscuta sect. Cleistogrammica</taxon>
    </lineage>
</organism>
<feature type="binding site" evidence="5">
    <location>
        <position position="32"/>
    </location>
    <ligand>
        <name>ATP</name>
        <dbReference type="ChEBI" id="CHEBI:30616"/>
    </ligand>
</feature>
<sequence length="344" mass="37210">MNWVRGETVGHGSFGKVSLAVAGSGPPSVVVKSCGASSVGSLLNEKVVLDELQGCPEIVHCLGDGYTFENGERVYNVLLEFASLGALSENLKSSENRRFQEGEIRRYSRALLRGLKFIHRAGFVHCDIKLQNVLLCGDGRVKIADFGLAKRAGERSSGCELRGTPMYMSPEMVKGGEQGAPADVWALGCAVVEMSSGAPAWKYSDVAGLFMRIGVGDEVPGFPGELSDQGRDFLEKCFIKDPIKRWTAEMLLNHPFVAADHRDGGGTVALSKEYSPSAPSPSPRCPFDFPDWVSEEESPLAAPPAAYFPSPGSEHSPASRLQGMFSHKFFPNWAPDPDGWVNVR</sequence>